<organism evidence="2 3">
    <name type="scientific">Caryophanon latum</name>
    <dbReference type="NCBI Taxonomy" id="33977"/>
    <lineage>
        <taxon>Bacteria</taxon>
        <taxon>Bacillati</taxon>
        <taxon>Bacillota</taxon>
        <taxon>Bacilli</taxon>
        <taxon>Bacillales</taxon>
        <taxon>Caryophanaceae</taxon>
        <taxon>Caryophanon</taxon>
    </lineage>
</organism>
<gene>
    <name evidence="2" type="ORF">A6K76_06185</name>
</gene>
<evidence type="ECO:0000256" key="1">
    <source>
        <dbReference type="SAM" id="Phobius"/>
    </source>
</evidence>
<sequence length="80" mass="9351">MNQIIKINFISILYALSLFIPIELIANIYRISRLTEWNLNVVSVIILVTTLLVFVFSTLLVFHLTKRWILNKKIAYSLTL</sequence>
<accession>A0A1C0YZV0</accession>
<keyword evidence="1" id="KW-0812">Transmembrane</keyword>
<dbReference type="EMBL" id="MATO01000014">
    <property type="protein sequence ID" value="OCS92663.1"/>
    <property type="molecule type" value="Genomic_DNA"/>
</dbReference>
<keyword evidence="3" id="KW-1185">Reference proteome</keyword>
<dbReference type="AlphaFoldDB" id="A0A1C0YZV0"/>
<keyword evidence="1" id="KW-1133">Transmembrane helix</keyword>
<proteinExistence type="predicted"/>
<feature type="transmembrane region" description="Helical" evidence="1">
    <location>
        <begin position="7"/>
        <end position="29"/>
    </location>
</feature>
<evidence type="ECO:0000313" key="3">
    <source>
        <dbReference type="Proteomes" id="UP000093482"/>
    </source>
</evidence>
<keyword evidence="1" id="KW-0472">Membrane</keyword>
<evidence type="ECO:0000313" key="2">
    <source>
        <dbReference type="EMBL" id="OCS92663.1"/>
    </source>
</evidence>
<feature type="transmembrane region" description="Helical" evidence="1">
    <location>
        <begin position="41"/>
        <end position="64"/>
    </location>
</feature>
<dbReference type="Proteomes" id="UP000093482">
    <property type="component" value="Unassembled WGS sequence"/>
</dbReference>
<protein>
    <submittedName>
        <fullName evidence="2">Uncharacterized protein</fullName>
    </submittedName>
</protein>
<reference evidence="2 3" key="1">
    <citation type="submission" date="2016-07" db="EMBL/GenBank/DDBJ databases">
        <title>Caryophanon latum genome sequencing.</title>
        <authorList>
            <person name="Verma A."/>
            <person name="Pal Y."/>
            <person name="Krishnamurthi S."/>
        </authorList>
    </citation>
    <scope>NUCLEOTIDE SEQUENCE [LARGE SCALE GENOMIC DNA]</scope>
    <source>
        <strain evidence="2 3">DSM 14151</strain>
    </source>
</reference>
<comment type="caution">
    <text evidence="2">The sequence shown here is derived from an EMBL/GenBank/DDBJ whole genome shotgun (WGS) entry which is preliminary data.</text>
</comment>
<name>A0A1C0YZV0_9BACL</name>